<evidence type="ECO:0000256" key="2">
    <source>
        <dbReference type="ARBA" id="ARBA00022485"/>
    </source>
</evidence>
<keyword evidence="3" id="KW-0949">S-adenosyl-L-methionine</keyword>
<dbReference type="AlphaFoldDB" id="A0A6L5Y1D6"/>
<dbReference type="InterPro" id="IPR002817">
    <property type="entry name" value="ThiC/BzaA/B"/>
</dbReference>
<evidence type="ECO:0000256" key="5">
    <source>
        <dbReference type="ARBA" id="ARBA00022833"/>
    </source>
</evidence>
<evidence type="ECO:0000313" key="10">
    <source>
        <dbReference type="Proteomes" id="UP000482209"/>
    </source>
</evidence>
<evidence type="ECO:0000256" key="1">
    <source>
        <dbReference type="ARBA" id="ARBA00001966"/>
    </source>
</evidence>
<keyword evidence="5" id="KW-0862">Zinc</keyword>
<dbReference type="Pfam" id="PF01964">
    <property type="entry name" value="ThiC_Rad_SAM"/>
    <property type="match status" value="1"/>
</dbReference>
<keyword evidence="8" id="KW-0456">Lyase</keyword>
<dbReference type="GO" id="GO:0009228">
    <property type="term" value="P:thiamine biosynthetic process"/>
    <property type="evidence" value="ECO:0007669"/>
    <property type="project" value="InterPro"/>
</dbReference>
<evidence type="ECO:0000256" key="6">
    <source>
        <dbReference type="ARBA" id="ARBA00023004"/>
    </source>
</evidence>
<proteinExistence type="predicted"/>
<dbReference type="RefSeq" id="WP_154520252.1">
    <property type="nucleotide sequence ID" value="NZ_VUMT01000034.1"/>
</dbReference>
<keyword evidence="6" id="KW-0408">Iron</keyword>
<dbReference type="GO" id="GO:0016829">
    <property type="term" value="F:lyase activity"/>
    <property type="evidence" value="ECO:0007669"/>
    <property type="project" value="UniProtKB-KW"/>
</dbReference>
<evidence type="ECO:0000256" key="8">
    <source>
        <dbReference type="ARBA" id="ARBA00023239"/>
    </source>
</evidence>
<dbReference type="PANTHER" id="PTHR30557">
    <property type="entry name" value="THIAMINE BIOSYNTHESIS PROTEIN THIC"/>
    <property type="match status" value="1"/>
</dbReference>
<gene>
    <name evidence="9" type="ORF">FYJ58_13475</name>
</gene>
<organism evidence="9 10">
    <name type="scientific">Velocimicrobium porci</name>
    <dbReference type="NCBI Taxonomy" id="2606634"/>
    <lineage>
        <taxon>Bacteria</taxon>
        <taxon>Bacillati</taxon>
        <taxon>Bacillota</taxon>
        <taxon>Clostridia</taxon>
        <taxon>Lachnospirales</taxon>
        <taxon>Lachnospiraceae</taxon>
        <taxon>Velocimicrobium</taxon>
    </lineage>
</organism>
<dbReference type="Gene3D" id="3.20.20.540">
    <property type="entry name" value="Radical SAM ThiC family, central domain"/>
    <property type="match status" value="1"/>
</dbReference>
<evidence type="ECO:0000313" key="9">
    <source>
        <dbReference type="EMBL" id="MSS64865.1"/>
    </source>
</evidence>
<keyword evidence="10" id="KW-1185">Reference proteome</keyword>
<evidence type="ECO:0000256" key="3">
    <source>
        <dbReference type="ARBA" id="ARBA00022691"/>
    </source>
</evidence>
<dbReference type="Proteomes" id="UP000482209">
    <property type="component" value="Unassembled WGS sequence"/>
</dbReference>
<keyword evidence="7" id="KW-0411">Iron-sulfur</keyword>
<evidence type="ECO:0000256" key="7">
    <source>
        <dbReference type="ARBA" id="ARBA00023014"/>
    </source>
</evidence>
<keyword evidence="2" id="KW-0004">4Fe-4S</keyword>
<dbReference type="GO" id="GO:0046872">
    <property type="term" value="F:metal ion binding"/>
    <property type="evidence" value="ECO:0007669"/>
    <property type="project" value="UniProtKB-KW"/>
</dbReference>
<dbReference type="InterPro" id="IPR038521">
    <property type="entry name" value="ThiC/Bza_core_dom"/>
</dbReference>
<protein>
    <recommendedName>
        <fullName evidence="11">Phosphomethylpyrimidine synthase</fullName>
    </recommendedName>
</protein>
<comment type="cofactor">
    <cofactor evidence="1">
        <name>[4Fe-4S] cluster</name>
        <dbReference type="ChEBI" id="CHEBI:49883"/>
    </cofactor>
</comment>
<name>A0A6L5Y1D6_9FIRM</name>
<keyword evidence="4" id="KW-0479">Metal-binding</keyword>
<evidence type="ECO:0008006" key="11">
    <source>
        <dbReference type="Google" id="ProtNLM"/>
    </source>
</evidence>
<evidence type="ECO:0000256" key="4">
    <source>
        <dbReference type="ARBA" id="ARBA00022723"/>
    </source>
</evidence>
<accession>A0A6L5Y1D6</accession>
<comment type="caution">
    <text evidence="9">The sequence shown here is derived from an EMBL/GenBank/DDBJ whole genome shotgun (WGS) entry which is preliminary data.</text>
</comment>
<dbReference type="GO" id="GO:0051539">
    <property type="term" value="F:4 iron, 4 sulfur cluster binding"/>
    <property type="evidence" value="ECO:0007669"/>
    <property type="project" value="UniProtKB-KW"/>
</dbReference>
<reference evidence="9 10" key="1">
    <citation type="submission" date="2019-08" db="EMBL/GenBank/DDBJ databases">
        <title>In-depth cultivation of the pig gut microbiome towards novel bacterial diversity and tailored functional studies.</title>
        <authorList>
            <person name="Wylensek D."/>
            <person name="Hitch T.C.A."/>
            <person name="Clavel T."/>
        </authorList>
    </citation>
    <scope>NUCLEOTIDE SEQUENCE [LARGE SCALE GENOMIC DNA]</scope>
    <source>
        <strain evidence="9 10">WCA-693-APC-MOT-I</strain>
    </source>
</reference>
<dbReference type="PANTHER" id="PTHR30557:SF1">
    <property type="entry name" value="PHOSPHOMETHYLPYRIMIDINE SYNTHASE, CHLOROPLASTIC"/>
    <property type="match status" value="1"/>
</dbReference>
<sequence length="373" mass="42401">MKTRYNDHNDIENLKEKMQTNEVVLLKGKKYDTLVGKGLQLKINSSVGLSDESEFKNEADKISKIACFDVLPDTMMDLSIISTKKPLYDLIQKEIGCPVGTVPVYVCFDSRKGIDKNKFLEEIERQAQNGIAFMTLHFTAVDEIYRKTIDRNISVISRGGSLVLRDLYINKRKQNILFECFDDICKILKKYSVVVSVGTTFRPSTLYDALDEIQLNEIRMQKDIINVLRKRGIDVMMEGVGHISLGDLKKYVKLIREDFYIPFMPLGSIPTDRAVGWDHVSAAIGASYMAILDGADIINAVTREEHTGGIPTTNSIYEALKSAQVVVNSINDVRFFEKYNKVQNNKKNNCMGIMKENIGCDRCKEECPFLLWF</sequence>
<dbReference type="EMBL" id="VUMT01000034">
    <property type="protein sequence ID" value="MSS64865.1"/>
    <property type="molecule type" value="Genomic_DNA"/>
</dbReference>